<gene>
    <name evidence="6" type="ORF">GCM10023144_29380</name>
</gene>
<dbReference type="EMBL" id="BAABFO010000014">
    <property type="protein sequence ID" value="GAA4335744.1"/>
    <property type="molecule type" value="Genomic_DNA"/>
</dbReference>
<dbReference type="Proteomes" id="UP001501671">
    <property type="component" value="Unassembled WGS sequence"/>
</dbReference>
<feature type="domain" description="HTH lysR-type" evidence="5">
    <location>
        <begin position="10"/>
        <end position="59"/>
    </location>
</feature>
<dbReference type="SUPFAM" id="SSF46785">
    <property type="entry name" value="Winged helix' DNA-binding domain"/>
    <property type="match status" value="1"/>
</dbReference>
<evidence type="ECO:0000256" key="3">
    <source>
        <dbReference type="ARBA" id="ARBA00023125"/>
    </source>
</evidence>
<dbReference type="SUPFAM" id="SSF53850">
    <property type="entry name" value="Periplasmic binding protein-like II"/>
    <property type="match status" value="1"/>
</dbReference>
<organism evidence="6 7">
    <name type="scientific">Pigmentiphaga soli</name>
    <dbReference type="NCBI Taxonomy" id="1007095"/>
    <lineage>
        <taxon>Bacteria</taxon>
        <taxon>Pseudomonadati</taxon>
        <taxon>Pseudomonadota</taxon>
        <taxon>Betaproteobacteria</taxon>
        <taxon>Burkholderiales</taxon>
        <taxon>Alcaligenaceae</taxon>
        <taxon>Pigmentiphaga</taxon>
    </lineage>
</organism>
<dbReference type="Gene3D" id="1.10.10.10">
    <property type="entry name" value="Winged helix-like DNA-binding domain superfamily/Winged helix DNA-binding domain"/>
    <property type="match status" value="1"/>
</dbReference>
<dbReference type="InterPro" id="IPR058163">
    <property type="entry name" value="LysR-type_TF_proteobact-type"/>
</dbReference>
<comment type="similarity">
    <text evidence="1">Belongs to the LysR transcriptional regulatory family.</text>
</comment>
<evidence type="ECO:0000256" key="2">
    <source>
        <dbReference type="ARBA" id="ARBA00023015"/>
    </source>
</evidence>
<keyword evidence="4" id="KW-0804">Transcription</keyword>
<dbReference type="InterPro" id="IPR036390">
    <property type="entry name" value="WH_DNA-bd_sf"/>
</dbReference>
<evidence type="ECO:0000256" key="1">
    <source>
        <dbReference type="ARBA" id="ARBA00009437"/>
    </source>
</evidence>
<dbReference type="InterPro" id="IPR000847">
    <property type="entry name" value="LysR_HTH_N"/>
</dbReference>
<reference evidence="7" key="1">
    <citation type="journal article" date="2019" name="Int. J. Syst. Evol. Microbiol.">
        <title>The Global Catalogue of Microorganisms (GCM) 10K type strain sequencing project: providing services to taxonomists for standard genome sequencing and annotation.</title>
        <authorList>
            <consortium name="The Broad Institute Genomics Platform"/>
            <consortium name="The Broad Institute Genome Sequencing Center for Infectious Disease"/>
            <person name="Wu L."/>
            <person name="Ma J."/>
        </authorList>
    </citation>
    <scope>NUCLEOTIDE SEQUENCE [LARGE SCALE GENOMIC DNA]</scope>
    <source>
        <strain evidence="7">JCM 17666</strain>
    </source>
</reference>
<dbReference type="Pfam" id="PF00126">
    <property type="entry name" value="HTH_1"/>
    <property type="match status" value="1"/>
</dbReference>
<keyword evidence="2" id="KW-0805">Transcription regulation</keyword>
<sequence length="309" mass="34092">MEKFAGIAEFVATVEAGSFAQAAHRLGMTPSGVGKAVSRLENRLGLRLLTRSTRRLVVTEAGAECHQRFRQFLFDLDEMEMMWEPTKSLRGTLRVHMAPALARILIMPALPAFSKAHPGMTLQISLRNDMLDPIEEGVDLSVRVGRFDGANVISRRVGAARYVTVCSPIYAKSAGIPSRPEELLQHNCLRFFSRQTGRPCKWTFVQKDIQVQLALSGNLVLNNSDGLIEAAVGGLGIAQVPYYAAQGPLGDGRLIEILEPYAAPPRDVIAVYSVAHRSSRKVNAFIDFLRDALKPRRPRPHEAWGFMSG</sequence>
<name>A0ABP8H874_9BURK</name>
<evidence type="ECO:0000313" key="6">
    <source>
        <dbReference type="EMBL" id="GAA4335744.1"/>
    </source>
</evidence>
<protein>
    <submittedName>
        <fullName evidence="6">LysR family transcriptional regulator</fullName>
    </submittedName>
</protein>
<dbReference type="PANTHER" id="PTHR30537">
    <property type="entry name" value="HTH-TYPE TRANSCRIPTIONAL REGULATOR"/>
    <property type="match status" value="1"/>
</dbReference>
<evidence type="ECO:0000259" key="5">
    <source>
        <dbReference type="PROSITE" id="PS50931"/>
    </source>
</evidence>
<dbReference type="Pfam" id="PF03466">
    <property type="entry name" value="LysR_substrate"/>
    <property type="match status" value="1"/>
</dbReference>
<dbReference type="InterPro" id="IPR005119">
    <property type="entry name" value="LysR_subst-bd"/>
</dbReference>
<dbReference type="PANTHER" id="PTHR30537:SF5">
    <property type="entry name" value="HTH-TYPE TRANSCRIPTIONAL ACTIVATOR TTDR-RELATED"/>
    <property type="match status" value="1"/>
</dbReference>
<evidence type="ECO:0000256" key="4">
    <source>
        <dbReference type="ARBA" id="ARBA00023163"/>
    </source>
</evidence>
<dbReference type="CDD" id="cd08422">
    <property type="entry name" value="PBP2_CrgA_like"/>
    <property type="match status" value="1"/>
</dbReference>
<dbReference type="PROSITE" id="PS50931">
    <property type="entry name" value="HTH_LYSR"/>
    <property type="match status" value="1"/>
</dbReference>
<accession>A0ABP8H874</accession>
<dbReference type="InterPro" id="IPR036388">
    <property type="entry name" value="WH-like_DNA-bd_sf"/>
</dbReference>
<dbReference type="RefSeq" id="WP_345250610.1">
    <property type="nucleotide sequence ID" value="NZ_BAABFO010000014.1"/>
</dbReference>
<proteinExistence type="inferred from homology"/>
<keyword evidence="7" id="KW-1185">Reference proteome</keyword>
<keyword evidence="3" id="KW-0238">DNA-binding</keyword>
<dbReference type="Gene3D" id="3.40.190.290">
    <property type="match status" value="1"/>
</dbReference>
<comment type="caution">
    <text evidence="6">The sequence shown here is derived from an EMBL/GenBank/DDBJ whole genome shotgun (WGS) entry which is preliminary data.</text>
</comment>
<evidence type="ECO:0000313" key="7">
    <source>
        <dbReference type="Proteomes" id="UP001501671"/>
    </source>
</evidence>